<protein>
    <submittedName>
        <fullName evidence="5">Glycosyl transferase</fullName>
    </submittedName>
</protein>
<evidence type="ECO:0000313" key="6">
    <source>
        <dbReference type="Proteomes" id="UP000264445"/>
    </source>
</evidence>
<dbReference type="Pfam" id="PF13641">
    <property type="entry name" value="Glyco_tranf_2_3"/>
    <property type="match status" value="1"/>
</dbReference>
<keyword evidence="4" id="KW-0472">Membrane</keyword>
<name>A0A124FCA5_9THEO</name>
<keyword evidence="4" id="KW-0812">Transmembrane</keyword>
<gene>
    <name evidence="5" type="ORF">DEA61_05675</name>
</gene>
<evidence type="ECO:0000256" key="3">
    <source>
        <dbReference type="ARBA" id="ARBA00022679"/>
    </source>
</evidence>
<dbReference type="PANTHER" id="PTHR43630:SF1">
    <property type="entry name" value="POLY-BETA-1,6-N-ACETYL-D-GLUCOSAMINE SYNTHASE"/>
    <property type="match status" value="1"/>
</dbReference>
<feature type="transmembrane region" description="Helical" evidence="4">
    <location>
        <begin position="297"/>
        <end position="324"/>
    </location>
</feature>
<evidence type="ECO:0000256" key="1">
    <source>
        <dbReference type="ARBA" id="ARBA00006739"/>
    </source>
</evidence>
<dbReference type="PANTHER" id="PTHR43630">
    <property type="entry name" value="POLY-BETA-1,6-N-ACETYL-D-GLUCOSAMINE SYNTHASE"/>
    <property type="match status" value="1"/>
</dbReference>
<comment type="caution">
    <text evidence="5">The sequence shown here is derived from an EMBL/GenBank/DDBJ whole genome shotgun (WGS) entry which is preliminary data.</text>
</comment>
<dbReference type="AlphaFoldDB" id="A0A124FCA5"/>
<dbReference type="CDD" id="cd06423">
    <property type="entry name" value="CESA_like"/>
    <property type="match status" value="1"/>
</dbReference>
<keyword evidence="2" id="KW-0328">Glycosyltransferase</keyword>
<dbReference type="Gene3D" id="3.90.550.10">
    <property type="entry name" value="Spore Coat Polysaccharide Biosynthesis Protein SpsA, Chain A"/>
    <property type="match status" value="1"/>
</dbReference>
<accession>A0A124FCA5</accession>
<organism evidence="5 6">
    <name type="scientific">Caldanaerobacter subterraneus</name>
    <dbReference type="NCBI Taxonomy" id="911092"/>
    <lineage>
        <taxon>Bacteria</taxon>
        <taxon>Bacillati</taxon>
        <taxon>Bacillota</taxon>
        <taxon>Clostridia</taxon>
        <taxon>Thermoanaerobacterales</taxon>
        <taxon>Thermoanaerobacteraceae</taxon>
        <taxon>Caldanaerobacter</taxon>
    </lineage>
</organism>
<dbReference type="RefSeq" id="WP_278429037.1">
    <property type="nucleotide sequence ID" value="NZ_DOLB01000091.1"/>
</dbReference>
<evidence type="ECO:0000256" key="2">
    <source>
        <dbReference type="ARBA" id="ARBA00022676"/>
    </source>
</evidence>
<feature type="transmembrane region" description="Helical" evidence="4">
    <location>
        <begin position="12"/>
        <end position="31"/>
    </location>
</feature>
<comment type="similarity">
    <text evidence="1">Belongs to the glycosyltransferase 2 family.</text>
</comment>
<evidence type="ECO:0000313" key="5">
    <source>
        <dbReference type="EMBL" id="HBT49303.1"/>
    </source>
</evidence>
<keyword evidence="3 5" id="KW-0808">Transferase</keyword>
<reference evidence="5 6" key="1">
    <citation type="journal article" date="2018" name="Nat. Biotechnol.">
        <title>A standardized bacterial taxonomy based on genome phylogeny substantially revises the tree of life.</title>
        <authorList>
            <person name="Parks D.H."/>
            <person name="Chuvochina M."/>
            <person name="Waite D.W."/>
            <person name="Rinke C."/>
            <person name="Skarshewski A."/>
            <person name="Chaumeil P.A."/>
            <person name="Hugenholtz P."/>
        </authorList>
    </citation>
    <scope>NUCLEOTIDE SEQUENCE [LARGE SCALE GENOMIC DNA]</scope>
    <source>
        <strain evidence="5">UBA12544</strain>
    </source>
</reference>
<dbReference type="EMBL" id="DOLB01000091">
    <property type="protein sequence ID" value="HBT49303.1"/>
    <property type="molecule type" value="Genomic_DNA"/>
</dbReference>
<dbReference type="GO" id="GO:0016757">
    <property type="term" value="F:glycosyltransferase activity"/>
    <property type="evidence" value="ECO:0007669"/>
    <property type="project" value="UniProtKB-KW"/>
</dbReference>
<feature type="transmembrane region" description="Helical" evidence="4">
    <location>
        <begin position="336"/>
        <end position="356"/>
    </location>
</feature>
<evidence type="ECO:0000256" key="4">
    <source>
        <dbReference type="SAM" id="Phobius"/>
    </source>
</evidence>
<feature type="transmembrane region" description="Helical" evidence="4">
    <location>
        <begin position="368"/>
        <end position="390"/>
    </location>
</feature>
<sequence length="419" mass="48245">MTIWEVMGWYVFTYPLAMSIIWTSAGIYFWWRREKSYSRKPSQWPENWPSVTILVPCHNEEVSIAATCTALQFLDYPDYRVVFIDDASTDNTASIIRRFVGLNPNFHLLRLSENQGKANALNIALSVAVTTSITVVIDADTILLPDTLKYLVYPFLKQPRLGAVTGNPISVNRKNLIEKLQAAEFSSIIGLIKRSQRVLGRVLTVSGCVVAFRTEVLKEVGGFSPYTATEDIDITWKIQKRFYEVWFVPQAVALIQSPATLREYWKQRKRWALGGWHLLRTHKDIFKSWHWRYLYPVYFDFVLGYLWAFCFVFGTLLWAISSIFFHYPLGISPIPAWYGALLSVAGVVQMSVAAFLNYDYDRNLWKTLFWVPWYFVFLFAFGALTVVWTAPKGLFGSLAGAGKWKSPKRVKMEKPDIRG</sequence>
<dbReference type="SUPFAM" id="SSF53448">
    <property type="entry name" value="Nucleotide-diphospho-sugar transferases"/>
    <property type="match status" value="1"/>
</dbReference>
<proteinExistence type="inferred from homology"/>
<keyword evidence="4" id="KW-1133">Transmembrane helix</keyword>
<dbReference type="Proteomes" id="UP000264445">
    <property type="component" value="Unassembled WGS sequence"/>
</dbReference>
<dbReference type="InterPro" id="IPR029044">
    <property type="entry name" value="Nucleotide-diphossugar_trans"/>
</dbReference>